<feature type="compositionally biased region" description="Basic and acidic residues" evidence="1">
    <location>
        <begin position="290"/>
        <end position="310"/>
    </location>
</feature>
<feature type="region of interest" description="Disordered" evidence="1">
    <location>
        <begin position="486"/>
        <end position="565"/>
    </location>
</feature>
<feature type="region of interest" description="Disordered" evidence="1">
    <location>
        <begin position="401"/>
        <end position="457"/>
    </location>
</feature>
<dbReference type="OrthoDB" id="5372553at2759"/>
<dbReference type="GeneID" id="54327740"/>
<dbReference type="EMBL" id="QUQM01000003">
    <property type="protein sequence ID" value="KAA8649143.1"/>
    <property type="molecule type" value="Genomic_DNA"/>
</dbReference>
<feature type="region of interest" description="Disordered" evidence="1">
    <location>
        <begin position="187"/>
        <end position="209"/>
    </location>
</feature>
<gene>
    <name evidence="2" type="ORF">ATNIH1004_005038</name>
</gene>
<dbReference type="VEuPathDB" id="FungiDB:EYZ11_011721"/>
<proteinExistence type="predicted"/>
<comment type="caution">
    <text evidence="2">The sequence shown here is derived from an EMBL/GenBank/DDBJ whole genome shotgun (WGS) entry which is preliminary data.</text>
</comment>
<dbReference type="Proteomes" id="UP000324241">
    <property type="component" value="Unassembled WGS sequence"/>
</dbReference>
<feature type="region of interest" description="Disordered" evidence="1">
    <location>
        <begin position="246"/>
        <end position="387"/>
    </location>
</feature>
<evidence type="ECO:0000313" key="2">
    <source>
        <dbReference type="EMBL" id="KAA8649143.1"/>
    </source>
</evidence>
<dbReference type="RefSeq" id="XP_033428504.1">
    <property type="nucleotide sequence ID" value="XM_033569698.1"/>
</dbReference>
<evidence type="ECO:0000313" key="3">
    <source>
        <dbReference type="Proteomes" id="UP000324241"/>
    </source>
</evidence>
<evidence type="ECO:0000256" key="1">
    <source>
        <dbReference type="SAM" id="MobiDB-lite"/>
    </source>
</evidence>
<sequence length="720" mass="79031">MDVEAAERLKNLQMEDLGTARREFISTSDKTKLRNVSLSDIEASRMSNVAGSEAQRTAQANKEKLSEWNNVHKKIGDTDSERLDNLLDGQTHRLHLSALVLEAGGQSYAKTAGKRDKSSQIIETKSKRITAASRALSSTGQSNVARAKVPKEIPTYEPAPPMLMVKGHSTQKSLVDASHLYTDPHQKVREANSQKKQVQVKGDNKWKKRPAPVSLRARRPANDFAGIISSPESFLAAARSMMNLNPPQAIPLTEKGSNDESSSITPANAQFPKEKEKIKGNKTTTSPITDLDRSIHRAPKDADSVKDHCRSQPSKHIPSTPAGKPLDTREKQSMSGPKLRGPSTPPSGKKKAEQRNLNTNTSYGEHGILVDINNSPSEKGSLGLEETPILSPTFEDLKGLEFKQPAVSPSSPKTTPLEIHFGPKRKLDFRPISSQDKEHKSDNPSNSAPVSHSVDSEYQQEIDRVCKVLASMSLADAREWREGLEARLQQSQQTPAIEHTRAERPQDNSDSVDNNTLIRNKTPSGSHVAETSSPQSRLNVGAPTFVPKSSFEDYRSPSASISSDSTNLGFSVVNKTDKTHPEVAHIYGNHLLPGRRGHPDDEAVRNTCMHLKFPIPARQPSRLKFTHPAFEDLETLPSTLSTPSTSEKAPTAGTPANPTVRVPSASKLVQITDPKWNALQQSMHAPFSSQENRLPIVETEKLNNLQSSSHAMGEDVKLFR</sequence>
<feature type="compositionally biased region" description="Basic and acidic residues" evidence="1">
    <location>
        <begin position="498"/>
        <end position="507"/>
    </location>
</feature>
<accession>A0A5M9MW74</accession>
<feature type="compositionally biased region" description="Polar residues" evidence="1">
    <location>
        <begin position="259"/>
        <end position="268"/>
    </location>
</feature>
<organism evidence="2 3">
    <name type="scientific">Aspergillus tanneri</name>
    <dbReference type="NCBI Taxonomy" id="1220188"/>
    <lineage>
        <taxon>Eukaryota</taxon>
        <taxon>Fungi</taxon>
        <taxon>Dikarya</taxon>
        <taxon>Ascomycota</taxon>
        <taxon>Pezizomycotina</taxon>
        <taxon>Eurotiomycetes</taxon>
        <taxon>Eurotiomycetidae</taxon>
        <taxon>Eurotiales</taxon>
        <taxon>Aspergillaceae</taxon>
        <taxon>Aspergillus</taxon>
        <taxon>Aspergillus subgen. Circumdati</taxon>
    </lineage>
</organism>
<reference evidence="2 3" key="1">
    <citation type="submission" date="2019-08" db="EMBL/GenBank/DDBJ databases">
        <title>The genome sequence of a newly discovered highly antifungal drug resistant Aspergillus species, Aspergillus tanneri NIH 1004.</title>
        <authorList>
            <person name="Mounaud S."/>
            <person name="Singh I."/>
            <person name="Joardar V."/>
            <person name="Pakala S."/>
            <person name="Pakala S."/>
            <person name="Venepally P."/>
            <person name="Chung J.K."/>
            <person name="Losada L."/>
            <person name="Nierman W.C."/>
        </authorList>
    </citation>
    <scope>NUCLEOTIDE SEQUENCE [LARGE SCALE GENOMIC DNA]</scope>
    <source>
        <strain evidence="2 3">NIH1004</strain>
    </source>
</reference>
<feature type="compositionally biased region" description="Low complexity" evidence="1">
    <location>
        <begin position="635"/>
        <end position="647"/>
    </location>
</feature>
<protein>
    <submittedName>
        <fullName evidence="2">Uncharacterized protein</fullName>
    </submittedName>
</protein>
<feature type="compositionally biased region" description="Polar residues" evidence="1">
    <location>
        <begin position="508"/>
        <end position="538"/>
    </location>
</feature>
<dbReference type="AlphaFoldDB" id="A0A5M9MW74"/>
<name>A0A5M9MW74_9EURO</name>
<feature type="compositionally biased region" description="Basic and acidic residues" evidence="1">
    <location>
        <begin position="425"/>
        <end position="442"/>
    </location>
</feature>
<feature type="region of interest" description="Disordered" evidence="1">
    <location>
        <begin position="635"/>
        <end position="660"/>
    </location>
</feature>